<accession>A0A976III5</accession>
<keyword evidence="3" id="KW-0507">mRNA processing</keyword>
<organism evidence="8 9">
    <name type="scientific">Bremia lactucae</name>
    <name type="common">Lettuce downy mildew</name>
    <dbReference type="NCBI Taxonomy" id="4779"/>
    <lineage>
        <taxon>Eukaryota</taxon>
        <taxon>Sar</taxon>
        <taxon>Stramenopiles</taxon>
        <taxon>Oomycota</taxon>
        <taxon>Peronosporomycetes</taxon>
        <taxon>Peronosporales</taxon>
        <taxon>Peronosporaceae</taxon>
        <taxon>Bremia</taxon>
    </lineage>
</organism>
<dbReference type="OrthoDB" id="205794at2759"/>
<dbReference type="GO" id="GO:0006397">
    <property type="term" value="P:mRNA processing"/>
    <property type="evidence" value="ECO:0007669"/>
    <property type="project" value="UniProtKB-KW"/>
</dbReference>
<dbReference type="InterPro" id="IPR008409">
    <property type="entry name" value="SPF27"/>
</dbReference>
<dbReference type="PANTHER" id="PTHR13296:SF0">
    <property type="entry name" value="PRE-MRNA-SPLICING FACTOR SPF27"/>
    <property type="match status" value="1"/>
</dbReference>
<comment type="similarity">
    <text evidence="2">Belongs to the SPF27 family.</text>
</comment>
<evidence type="ECO:0000256" key="3">
    <source>
        <dbReference type="ARBA" id="ARBA00022664"/>
    </source>
</evidence>
<name>A0A976III5_BRELC</name>
<protein>
    <recommendedName>
        <fullName evidence="10">Pre-mRNA-splicing factor SPF27</fullName>
    </recommendedName>
</protein>
<keyword evidence="9" id="KW-1185">Reference proteome</keyword>
<evidence type="ECO:0000256" key="5">
    <source>
        <dbReference type="ARBA" id="ARBA00023187"/>
    </source>
</evidence>
<reference evidence="8 9" key="1">
    <citation type="journal article" date="2021" name="Genome Biol.">
        <title>AFLAP: assembly-free linkage analysis pipeline using k-mers from genome sequencing data.</title>
        <authorList>
            <person name="Fletcher K."/>
            <person name="Zhang L."/>
            <person name="Gil J."/>
            <person name="Han R."/>
            <person name="Cavanaugh K."/>
            <person name="Michelmore R."/>
        </authorList>
    </citation>
    <scope>NUCLEOTIDE SEQUENCE [LARGE SCALE GENOMIC DNA]</scope>
    <source>
        <strain evidence="8 9">SF5</strain>
    </source>
</reference>
<evidence type="ECO:0000256" key="4">
    <source>
        <dbReference type="ARBA" id="ARBA00022728"/>
    </source>
</evidence>
<evidence type="ECO:0000256" key="1">
    <source>
        <dbReference type="ARBA" id="ARBA00004123"/>
    </source>
</evidence>
<evidence type="ECO:0000313" key="8">
    <source>
        <dbReference type="EMBL" id="TDH72426.1"/>
    </source>
</evidence>
<keyword evidence="6" id="KW-0539">Nucleus</keyword>
<dbReference type="AlphaFoldDB" id="A0A976III5"/>
<dbReference type="GO" id="GO:0071011">
    <property type="term" value="C:precatalytic spliceosome"/>
    <property type="evidence" value="ECO:0007669"/>
    <property type="project" value="TreeGrafter"/>
</dbReference>
<dbReference type="EMBL" id="SHOA02000037">
    <property type="protein sequence ID" value="TDH72426.1"/>
    <property type="molecule type" value="Genomic_DNA"/>
</dbReference>
<dbReference type="RefSeq" id="XP_067821925.1">
    <property type="nucleotide sequence ID" value="XM_067961377.1"/>
</dbReference>
<comment type="caution">
    <text evidence="8">The sequence shown here is derived from an EMBL/GenBank/DDBJ whole genome shotgun (WGS) entry which is preliminary data.</text>
</comment>
<sequence length="217" mass="24429">MAKPLCPLLAQSRALIDSLGYFDTDYSQPESQKKVLAQIVDEMATFSPPQDEYLAYLPPYSPTFSGKSRLQSEFKRVAARVPLDAIDFNRYQVKEPTGKHAQSLEAWMRAVEQLRVAVENQSNRVINLELQQGYGTKLAETRATLLDGINAQYGHAVKTANAVSEKINLARQQEQTRNAAKLQTYQSRYYELLDKNAAIKRACAVEQGRLQKKSKTA</sequence>
<dbReference type="GO" id="GO:0008380">
    <property type="term" value="P:RNA splicing"/>
    <property type="evidence" value="ECO:0007669"/>
    <property type="project" value="UniProtKB-KW"/>
</dbReference>
<evidence type="ECO:0000256" key="6">
    <source>
        <dbReference type="ARBA" id="ARBA00023242"/>
    </source>
</evidence>
<dbReference type="KEGG" id="blac:94347048"/>
<evidence type="ECO:0000256" key="7">
    <source>
        <dbReference type="SAM" id="Coils"/>
    </source>
</evidence>
<dbReference type="GeneID" id="94347048"/>
<keyword evidence="7" id="KW-0175">Coiled coil</keyword>
<keyword evidence="5" id="KW-0508">mRNA splicing</keyword>
<dbReference type="Proteomes" id="UP000294530">
    <property type="component" value="Unassembled WGS sequence"/>
</dbReference>
<proteinExistence type="inferred from homology"/>
<comment type="subcellular location">
    <subcellularLocation>
        <location evidence="1">Nucleus</location>
    </subcellularLocation>
</comment>
<evidence type="ECO:0000256" key="2">
    <source>
        <dbReference type="ARBA" id="ARBA00010788"/>
    </source>
</evidence>
<dbReference type="GO" id="GO:0000974">
    <property type="term" value="C:Prp19 complex"/>
    <property type="evidence" value="ECO:0007669"/>
    <property type="project" value="TreeGrafter"/>
</dbReference>
<dbReference type="GO" id="GO:0071013">
    <property type="term" value="C:catalytic step 2 spliceosome"/>
    <property type="evidence" value="ECO:0007669"/>
    <property type="project" value="TreeGrafter"/>
</dbReference>
<keyword evidence="4" id="KW-0747">Spliceosome</keyword>
<evidence type="ECO:0000313" key="9">
    <source>
        <dbReference type="Proteomes" id="UP000294530"/>
    </source>
</evidence>
<dbReference type="PANTHER" id="PTHR13296">
    <property type="entry name" value="BCAS2 PROTEIN"/>
    <property type="match status" value="1"/>
</dbReference>
<gene>
    <name evidence="8" type="ORF">CCR75_003280</name>
</gene>
<evidence type="ECO:0008006" key="10">
    <source>
        <dbReference type="Google" id="ProtNLM"/>
    </source>
</evidence>
<dbReference type="Pfam" id="PF05700">
    <property type="entry name" value="BCAS2"/>
    <property type="match status" value="1"/>
</dbReference>
<feature type="coiled-coil region" evidence="7">
    <location>
        <begin position="104"/>
        <end position="131"/>
    </location>
</feature>